<dbReference type="CDD" id="cd04301">
    <property type="entry name" value="NAT_SF"/>
    <property type="match status" value="1"/>
</dbReference>
<name>A0A516SFS5_9NEIS</name>
<dbReference type="EMBL" id="CP041730">
    <property type="protein sequence ID" value="QDQ27017.1"/>
    <property type="molecule type" value="Genomic_DNA"/>
</dbReference>
<dbReference type="SUPFAM" id="SSF55729">
    <property type="entry name" value="Acyl-CoA N-acyltransferases (Nat)"/>
    <property type="match status" value="1"/>
</dbReference>
<keyword evidence="3" id="KW-1185">Reference proteome</keyword>
<proteinExistence type="predicted"/>
<dbReference type="InterPro" id="IPR000182">
    <property type="entry name" value="GNAT_dom"/>
</dbReference>
<gene>
    <name evidence="2" type="ORF">FNU76_11965</name>
</gene>
<dbReference type="InterPro" id="IPR016181">
    <property type="entry name" value="Acyl_CoA_acyltransferase"/>
</dbReference>
<evidence type="ECO:0000259" key="1">
    <source>
        <dbReference type="PROSITE" id="PS51186"/>
    </source>
</evidence>
<evidence type="ECO:0000313" key="3">
    <source>
        <dbReference type="Proteomes" id="UP000317550"/>
    </source>
</evidence>
<keyword evidence="2" id="KW-0808">Transferase</keyword>
<sequence length="164" mass="17940">MHTIRRFQPEDWASVWPMLQQTFASGDTYAFSPASTEAEIHGAWVELPLATYVACSADGEIIGTYILKPNQPGLGSHVCNCGYVVSDQARGQGIASAMCEHSQTEAIRLGFRAMQFNFVVSTNEGAVRLWQKLGFHIAGTLPGAFRHTGHGYVDAFVMFKQLVG</sequence>
<dbReference type="GO" id="GO:0016747">
    <property type="term" value="F:acyltransferase activity, transferring groups other than amino-acyl groups"/>
    <property type="evidence" value="ECO:0007669"/>
    <property type="project" value="InterPro"/>
</dbReference>
<dbReference type="OrthoDB" id="9788300at2"/>
<dbReference type="Proteomes" id="UP000317550">
    <property type="component" value="Chromosome"/>
</dbReference>
<dbReference type="PANTHER" id="PTHR43138:SF1">
    <property type="entry name" value="N-ACETYLTRANSFERASE ACA1"/>
    <property type="match status" value="1"/>
</dbReference>
<organism evidence="2 3">
    <name type="scientific">Chitinimonas arctica</name>
    <dbReference type="NCBI Taxonomy" id="2594795"/>
    <lineage>
        <taxon>Bacteria</taxon>
        <taxon>Pseudomonadati</taxon>
        <taxon>Pseudomonadota</taxon>
        <taxon>Betaproteobacteria</taxon>
        <taxon>Neisseriales</taxon>
        <taxon>Chitinibacteraceae</taxon>
        <taxon>Chitinimonas</taxon>
    </lineage>
</organism>
<dbReference type="PANTHER" id="PTHR43138">
    <property type="entry name" value="ACETYLTRANSFERASE, GNAT FAMILY"/>
    <property type="match status" value="1"/>
</dbReference>
<dbReference type="RefSeq" id="WP_144278410.1">
    <property type="nucleotide sequence ID" value="NZ_CP041730.1"/>
</dbReference>
<accession>A0A516SFS5</accession>
<evidence type="ECO:0000313" key="2">
    <source>
        <dbReference type="EMBL" id="QDQ27017.1"/>
    </source>
</evidence>
<dbReference type="KEGG" id="cari:FNU76_11965"/>
<dbReference type="Gene3D" id="3.40.630.30">
    <property type="match status" value="1"/>
</dbReference>
<dbReference type="InterPro" id="IPR052742">
    <property type="entry name" value="Mito_N-acetyltransferase"/>
</dbReference>
<feature type="domain" description="N-acetyltransferase" evidence="1">
    <location>
        <begin position="2"/>
        <end position="163"/>
    </location>
</feature>
<dbReference type="AlphaFoldDB" id="A0A516SFS5"/>
<reference evidence="3" key="1">
    <citation type="submission" date="2019-07" db="EMBL/GenBank/DDBJ databases">
        <title>Chitinimonas sp. nov., isolated from Ny-Alesund, arctica soil.</title>
        <authorList>
            <person name="Xu Q."/>
            <person name="Peng F."/>
        </authorList>
    </citation>
    <scope>NUCLEOTIDE SEQUENCE [LARGE SCALE GENOMIC DNA]</scope>
    <source>
        <strain evidence="3">R3-44</strain>
    </source>
</reference>
<dbReference type="Pfam" id="PF00583">
    <property type="entry name" value="Acetyltransf_1"/>
    <property type="match status" value="1"/>
</dbReference>
<protein>
    <submittedName>
        <fullName evidence="2">GNAT family N-acetyltransferase</fullName>
    </submittedName>
</protein>
<dbReference type="PROSITE" id="PS51186">
    <property type="entry name" value="GNAT"/>
    <property type="match status" value="1"/>
</dbReference>